<keyword evidence="2" id="KW-1185">Reference proteome</keyword>
<evidence type="ECO:0000313" key="1">
    <source>
        <dbReference type="EMBL" id="KAG8446786.1"/>
    </source>
</evidence>
<dbReference type="EMBL" id="JAACNH010000003">
    <property type="protein sequence ID" value="KAG8446786.1"/>
    <property type="molecule type" value="Genomic_DNA"/>
</dbReference>
<dbReference type="AlphaFoldDB" id="A0A8T2JWR7"/>
<dbReference type="Proteomes" id="UP000812440">
    <property type="component" value="Chromosome 8_10"/>
</dbReference>
<accession>A0A8T2JWR7</accession>
<evidence type="ECO:0000313" key="2">
    <source>
        <dbReference type="Proteomes" id="UP000812440"/>
    </source>
</evidence>
<organism evidence="1 2">
    <name type="scientific">Hymenochirus boettgeri</name>
    <name type="common">Congo dwarf clawed frog</name>
    <dbReference type="NCBI Taxonomy" id="247094"/>
    <lineage>
        <taxon>Eukaryota</taxon>
        <taxon>Metazoa</taxon>
        <taxon>Chordata</taxon>
        <taxon>Craniata</taxon>
        <taxon>Vertebrata</taxon>
        <taxon>Euteleostomi</taxon>
        <taxon>Amphibia</taxon>
        <taxon>Batrachia</taxon>
        <taxon>Anura</taxon>
        <taxon>Pipoidea</taxon>
        <taxon>Pipidae</taxon>
        <taxon>Pipinae</taxon>
        <taxon>Hymenochirus</taxon>
    </lineage>
</organism>
<proteinExistence type="predicted"/>
<sequence length="38" mass="4503">MLGRKLIKGPTCLLMNHDIQDTEEQRSEFQSHRMIFKA</sequence>
<gene>
    <name evidence="1" type="ORF">GDO86_014302</name>
</gene>
<name>A0A8T2JWR7_9PIPI</name>
<reference evidence="1" key="1">
    <citation type="thesis" date="2020" institute="ProQuest LLC" country="789 East Eisenhower Parkway, Ann Arbor, MI, USA">
        <title>Comparative Genomics and Chromosome Evolution.</title>
        <authorList>
            <person name="Mudd A.B."/>
        </authorList>
    </citation>
    <scope>NUCLEOTIDE SEQUENCE</scope>
    <source>
        <strain evidence="1">Female2</strain>
        <tissue evidence="1">Blood</tissue>
    </source>
</reference>
<protein>
    <submittedName>
        <fullName evidence="1">Uncharacterized protein</fullName>
    </submittedName>
</protein>
<comment type="caution">
    <text evidence="1">The sequence shown here is derived from an EMBL/GenBank/DDBJ whole genome shotgun (WGS) entry which is preliminary data.</text>
</comment>